<dbReference type="PANTHER" id="PTHR43394:SF1">
    <property type="entry name" value="ATP-BINDING CASSETTE SUB-FAMILY B MEMBER 10, MITOCHONDRIAL"/>
    <property type="match status" value="1"/>
</dbReference>
<dbReference type="InterPro" id="IPR003439">
    <property type="entry name" value="ABC_transporter-like_ATP-bd"/>
</dbReference>
<keyword evidence="14" id="KW-1185">Reference proteome</keyword>
<dbReference type="InterPro" id="IPR027417">
    <property type="entry name" value="P-loop_NTPase"/>
</dbReference>
<dbReference type="InterPro" id="IPR003593">
    <property type="entry name" value="AAA+_ATPase"/>
</dbReference>
<evidence type="ECO:0000313" key="14">
    <source>
        <dbReference type="Proteomes" id="UP000012589"/>
    </source>
</evidence>
<reference evidence="13 14" key="1">
    <citation type="journal article" date="2014" name="Genome Announc.">
        <title>Draft genome sequences of the altered schaedler flora, a defined bacterial community from gnotobiotic mice.</title>
        <authorList>
            <person name="Wannemuehler M.J."/>
            <person name="Overstreet A.M."/>
            <person name="Ward D.V."/>
            <person name="Phillips G.J."/>
        </authorList>
    </citation>
    <scope>NUCLEOTIDE SEQUENCE [LARGE SCALE GENOMIC DNA]</scope>
    <source>
        <strain evidence="13 14">ASF492</strain>
    </source>
</reference>
<feature type="transmembrane region" description="Helical" evidence="10">
    <location>
        <begin position="55"/>
        <end position="75"/>
    </location>
</feature>
<dbReference type="GO" id="GO:0015421">
    <property type="term" value="F:ABC-type oligopeptide transporter activity"/>
    <property type="evidence" value="ECO:0007669"/>
    <property type="project" value="TreeGrafter"/>
</dbReference>
<evidence type="ECO:0000256" key="3">
    <source>
        <dbReference type="ARBA" id="ARBA00022475"/>
    </source>
</evidence>
<dbReference type="SUPFAM" id="SSF52540">
    <property type="entry name" value="P-loop containing nucleoside triphosphate hydrolases"/>
    <property type="match status" value="1"/>
</dbReference>
<dbReference type="STRING" id="1235802.C823_05637"/>
<evidence type="ECO:0000259" key="12">
    <source>
        <dbReference type="PROSITE" id="PS50929"/>
    </source>
</evidence>
<comment type="subcellular location">
    <subcellularLocation>
        <location evidence="1">Cell membrane</location>
        <topology evidence="1">Multi-pass membrane protein</topology>
    </subcellularLocation>
</comment>
<comment type="caution">
    <text evidence="13">The sequence shown here is derived from an EMBL/GenBank/DDBJ whole genome shotgun (WGS) entry which is preliminary data.</text>
</comment>
<feature type="transmembrane region" description="Helical" evidence="10">
    <location>
        <begin position="95"/>
        <end position="117"/>
    </location>
</feature>
<dbReference type="InterPro" id="IPR011527">
    <property type="entry name" value="ABC1_TM_dom"/>
</dbReference>
<evidence type="ECO:0000256" key="5">
    <source>
        <dbReference type="ARBA" id="ARBA00022741"/>
    </source>
</evidence>
<keyword evidence="8 10" id="KW-0472">Membrane</keyword>
<dbReference type="AlphaFoldDB" id="N1ZQ98"/>
<evidence type="ECO:0000259" key="11">
    <source>
        <dbReference type="PROSITE" id="PS50893"/>
    </source>
</evidence>
<evidence type="ECO:0000313" key="13">
    <source>
        <dbReference type="EMBL" id="EMZ19187.1"/>
    </source>
</evidence>
<evidence type="ECO:0000256" key="2">
    <source>
        <dbReference type="ARBA" id="ARBA00022448"/>
    </source>
</evidence>
<dbReference type="InterPro" id="IPR017871">
    <property type="entry name" value="ABC_transporter-like_CS"/>
</dbReference>
<organism evidence="13 14">
    <name type="scientific">Eubacterium plexicaudatum ASF492</name>
    <dbReference type="NCBI Taxonomy" id="1235802"/>
    <lineage>
        <taxon>Bacteria</taxon>
        <taxon>Bacillati</taxon>
        <taxon>Bacillota</taxon>
        <taxon>Clostridia</taxon>
        <taxon>Eubacteriales</taxon>
        <taxon>Eubacteriaceae</taxon>
        <taxon>Eubacterium</taxon>
    </lineage>
</organism>
<dbReference type="EMBL" id="AQFT01000173">
    <property type="protein sequence ID" value="EMZ19187.1"/>
    <property type="molecule type" value="Genomic_DNA"/>
</dbReference>
<dbReference type="GO" id="GO:0005886">
    <property type="term" value="C:plasma membrane"/>
    <property type="evidence" value="ECO:0007669"/>
    <property type="project" value="UniProtKB-SubCell"/>
</dbReference>
<evidence type="ECO:0000256" key="4">
    <source>
        <dbReference type="ARBA" id="ARBA00022692"/>
    </source>
</evidence>
<evidence type="ECO:0000256" key="1">
    <source>
        <dbReference type="ARBA" id="ARBA00004651"/>
    </source>
</evidence>
<keyword evidence="5" id="KW-0547">Nucleotide-binding</keyword>
<evidence type="ECO:0000256" key="8">
    <source>
        <dbReference type="ARBA" id="ARBA00023136"/>
    </source>
</evidence>
<dbReference type="Gene3D" id="3.40.50.300">
    <property type="entry name" value="P-loop containing nucleotide triphosphate hydrolases"/>
    <property type="match status" value="1"/>
</dbReference>
<dbReference type="InterPro" id="IPR039421">
    <property type="entry name" value="Type_1_exporter"/>
</dbReference>
<dbReference type="PATRIC" id="fig|1235802.3.peg.5956"/>
<keyword evidence="4 10" id="KW-0812">Transmembrane</keyword>
<feature type="domain" description="ABC transporter" evidence="11">
    <location>
        <begin position="380"/>
        <end position="613"/>
    </location>
</feature>
<dbReference type="PANTHER" id="PTHR43394">
    <property type="entry name" value="ATP-DEPENDENT PERMEASE MDL1, MITOCHONDRIAL"/>
    <property type="match status" value="1"/>
</dbReference>
<dbReference type="PROSITE" id="PS50929">
    <property type="entry name" value="ABC_TM1F"/>
    <property type="match status" value="1"/>
</dbReference>
<dbReference type="Pfam" id="PF00005">
    <property type="entry name" value="ABC_tran"/>
    <property type="match status" value="1"/>
</dbReference>
<accession>N1ZQ98</accession>
<dbReference type="eggNOG" id="COG1132">
    <property type="taxonomic scope" value="Bacteria"/>
</dbReference>
<feature type="transmembrane region" description="Helical" evidence="10">
    <location>
        <begin position="297"/>
        <end position="327"/>
    </location>
</feature>
<dbReference type="OrthoDB" id="9762778at2"/>
<feature type="domain" description="ABC transmembrane type-1" evidence="12">
    <location>
        <begin position="60"/>
        <end position="346"/>
    </location>
</feature>
<evidence type="ECO:0000256" key="9">
    <source>
        <dbReference type="SAM" id="MobiDB-lite"/>
    </source>
</evidence>
<gene>
    <name evidence="13" type="ORF">C823_05637</name>
</gene>
<dbReference type="Pfam" id="PF00664">
    <property type="entry name" value="ABC_membrane"/>
    <property type="match status" value="1"/>
</dbReference>
<dbReference type="InterPro" id="IPR036640">
    <property type="entry name" value="ABC1_TM_sf"/>
</dbReference>
<dbReference type="PROSITE" id="PS50893">
    <property type="entry name" value="ABC_TRANSPORTER_2"/>
    <property type="match status" value="1"/>
</dbReference>
<name>N1ZQ98_9FIRM</name>
<sequence>MSDKEYEIGSVKKNTQKGFGGGRMGGPGGAGGAVGEKARNSNAALKNLIGFCKPYIPAIVIALILGAASAVFSVIGPGKISEITDLITEGLTGNINLAAIVSVCIFMTVLYGLSWLFGYMQSFILATVTQRVSKSLRSDISKKINRMPLRYFDKTSFGDVLSRVTNDVDTIGQMMNNSIGSLISSVTLFLGALIMMFATNVLMAITAVAASLIGFVVMMLIMARSQKYFAAQQNALGAIDEHIEEMYAGHQVVRAYNGEAQAENEFDKINRELYDSAWKSQFFSGLMMPLMGFVGNFGYVAVCVLGAVLAANGSITFGVIVSFMIYIRLFTQPLSQLAQVFTSLQSTLAASERVFDFLGEEEMEDESTKLCRLKSVQGDVEFRNVRFGYDANKTIIHDFSAKVTAGQTVAIVGPTGAGKTTIVNLLMRFYETDGGEILIDNVPIRNLTRENVRDQFCMVLQDTWIFEGTLRENIVYSKKGVTDAQLDEVCRAVGLAHYVKSLPQGYDTVLDEQTSLSSGQRQLVTIARAMIESAPLLILDEATSSVDTKTELLVQKAMAQLTEGKTSFVIAHRLSTIKHADLILVLKDGDIIESGNHQQLLAQNGFYAELYNSQFEQVS</sequence>
<proteinExistence type="predicted"/>
<evidence type="ECO:0000256" key="6">
    <source>
        <dbReference type="ARBA" id="ARBA00022840"/>
    </source>
</evidence>
<dbReference type="CDD" id="cd03254">
    <property type="entry name" value="ABCC_Glucan_exporter_like"/>
    <property type="match status" value="1"/>
</dbReference>
<protein>
    <recommendedName>
        <fullName evidence="15">ATP-binding cassette, subfamily B, bacterial</fullName>
    </recommendedName>
</protein>
<dbReference type="HOGENOM" id="CLU_000604_84_3_9"/>
<dbReference type="GO" id="GO:0005524">
    <property type="term" value="F:ATP binding"/>
    <property type="evidence" value="ECO:0007669"/>
    <property type="project" value="UniProtKB-KW"/>
</dbReference>
<keyword evidence="2" id="KW-0813">Transport</keyword>
<dbReference type="CDD" id="cd18547">
    <property type="entry name" value="ABC_6TM_Tm288_like"/>
    <property type="match status" value="1"/>
</dbReference>
<dbReference type="FunFam" id="1.20.1560.10:FF:000011">
    <property type="entry name" value="Multidrug ABC transporter ATP-binding protein"/>
    <property type="match status" value="1"/>
</dbReference>
<dbReference type="FunFam" id="3.40.50.300:FF:000287">
    <property type="entry name" value="Multidrug ABC transporter ATP-binding protein"/>
    <property type="match status" value="1"/>
</dbReference>
<dbReference type="Proteomes" id="UP000012589">
    <property type="component" value="Unassembled WGS sequence"/>
</dbReference>
<keyword evidence="6" id="KW-0067">ATP-binding</keyword>
<dbReference type="SMART" id="SM00382">
    <property type="entry name" value="AAA"/>
    <property type="match status" value="1"/>
</dbReference>
<keyword evidence="7 10" id="KW-1133">Transmembrane helix</keyword>
<keyword evidence="3" id="KW-1003">Cell membrane</keyword>
<feature type="region of interest" description="Disordered" evidence="9">
    <location>
        <begin position="1"/>
        <end position="25"/>
    </location>
</feature>
<feature type="transmembrane region" description="Helical" evidence="10">
    <location>
        <begin position="179"/>
        <end position="198"/>
    </location>
</feature>
<evidence type="ECO:0000256" key="10">
    <source>
        <dbReference type="SAM" id="Phobius"/>
    </source>
</evidence>
<evidence type="ECO:0008006" key="15">
    <source>
        <dbReference type="Google" id="ProtNLM"/>
    </source>
</evidence>
<dbReference type="Gene3D" id="1.20.1560.10">
    <property type="entry name" value="ABC transporter type 1, transmembrane domain"/>
    <property type="match status" value="1"/>
</dbReference>
<dbReference type="PROSITE" id="PS00211">
    <property type="entry name" value="ABC_TRANSPORTER_1"/>
    <property type="match status" value="1"/>
</dbReference>
<evidence type="ECO:0000256" key="7">
    <source>
        <dbReference type="ARBA" id="ARBA00022989"/>
    </source>
</evidence>
<dbReference type="GO" id="GO:0016887">
    <property type="term" value="F:ATP hydrolysis activity"/>
    <property type="evidence" value="ECO:0007669"/>
    <property type="project" value="InterPro"/>
</dbReference>
<feature type="transmembrane region" description="Helical" evidence="10">
    <location>
        <begin position="204"/>
        <end position="223"/>
    </location>
</feature>
<dbReference type="SUPFAM" id="SSF90123">
    <property type="entry name" value="ABC transporter transmembrane region"/>
    <property type="match status" value="1"/>
</dbReference>